<evidence type="ECO:0000313" key="2">
    <source>
        <dbReference type="EMBL" id="EDH8303020.1"/>
    </source>
</evidence>
<protein>
    <submittedName>
        <fullName evidence="2">Uncharacterized protein</fullName>
    </submittedName>
</protein>
<accession>A0A635R881</accession>
<feature type="region of interest" description="Disordered" evidence="1">
    <location>
        <begin position="121"/>
        <end position="146"/>
    </location>
</feature>
<organism evidence="2">
    <name type="scientific">Salmonella enterica subsp. enterica serovar Chester</name>
    <dbReference type="NCBI Taxonomy" id="149386"/>
    <lineage>
        <taxon>Bacteria</taxon>
        <taxon>Pseudomonadati</taxon>
        <taxon>Pseudomonadota</taxon>
        <taxon>Gammaproteobacteria</taxon>
        <taxon>Enterobacterales</taxon>
        <taxon>Enterobacteriaceae</taxon>
        <taxon>Salmonella</taxon>
    </lineage>
</organism>
<dbReference type="EMBL" id="AAMIYH010000015">
    <property type="protein sequence ID" value="EDH8303020.1"/>
    <property type="molecule type" value="Genomic_DNA"/>
</dbReference>
<name>A0A635R881_SALET</name>
<dbReference type="AlphaFoldDB" id="A0A635R881"/>
<gene>
    <name evidence="2" type="ORF">CB695_16235</name>
</gene>
<sequence length="652" mass="73791">MSDSLDQRPGNGRRRLQTEPVQVHIPELDYSTMSADDGIMAIKRANPQLSFAEAEEAYKGLNVVKEEPILQPPTFEEEPLPEFLQTELTGQPVIAEVVERKEVVVEERKPEPVLVAEKTREEYVPPAPEPHAPAADHEPEATPAVKEKASTDRINFGDQPVHEEFSELEEDSEASVMASFGTLIGLCQDPNLVGNDLKKFFSSIPKSKDGRMLFKSEEQRDLYERLYRALNMSPPRLQNNLQAFDVALSRDDTAWEQRVQLPGMNKPVGLISTRLNQQTGAIAALRRRRKSGIPNWVWLPATGIFVGFRAPLEREICDFDIELALETAKIGMQTYGLMLSASSGVYLSHMIEFALRFVTDCSLDCEGNDMKTVLMDTIDIADYWLLLIGVMQAKFPGGLPWTLICGHEGCGHQEDVRLNLARCIRMGTSLYTDIQRNLWALQRGKDDATITRADQRKFVEEHIKDPSAIFEQDGIIVKFGRSTLGKFFDNTERWIEETNAATTSALAEKGTEREREDHLRLTAEARRLTRYAHMVESITVMEEIYDGEESHEEPIVEKDYDKIVQMLEELSSDRKYVANFEGAIATYNDRSRLAVFGYMGQRCPACGKADEGEKEGVYRGIVTISPDRVFFELSRVVFEIQRFMRDQFGVTG</sequence>
<reference evidence="2" key="1">
    <citation type="submission" date="2018-07" db="EMBL/GenBank/DDBJ databases">
        <authorList>
            <person name="Ashton P.M."/>
            <person name="Dallman T."/>
            <person name="Nair S."/>
            <person name="De Pinna E."/>
            <person name="Peters T."/>
            <person name="Grant K."/>
        </authorList>
    </citation>
    <scope>NUCLEOTIDE SEQUENCE</scope>
    <source>
        <strain evidence="2">368335</strain>
    </source>
</reference>
<feature type="region of interest" description="Disordered" evidence="1">
    <location>
        <begin position="1"/>
        <end position="20"/>
    </location>
</feature>
<evidence type="ECO:0000256" key="1">
    <source>
        <dbReference type="SAM" id="MobiDB-lite"/>
    </source>
</evidence>
<proteinExistence type="predicted"/>
<comment type="caution">
    <text evidence="2">The sequence shown here is derived from an EMBL/GenBank/DDBJ whole genome shotgun (WGS) entry which is preliminary data.</text>
</comment>
<feature type="compositionally biased region" description="Basic and acidic residues" evidence="1">
    <location>
        <begin position="134"/>
        <end position="146"/>
    </location>
</feature>